<gene>
    <name evidence="2" type="ORF">SARC_04046</name>
</gene>
<protein>
    <recommendedName>
        <fullName evidence="4">CCHC-type domain-containing protein</fullName>
    </recommendedName>
</protein>
<name>A0A0L0G4H7_9EUKA</name>
<dbReference type="Proteomes" id="UP000054560">
    <property type="component" value="Unassembled WGS sequence"/>
</dbReference>
<evidence type="ECO:0000256" key="1">
    <source>
        <dbReference type="SAM" id="MobiDB-lite"/>
    </source>
</evidence>
<evidence type="ECO:0000313" key="3">
    <source>
        <dbReference type="Proteomes" id="UP000054560"/>
    </source>
</evidence>
<evidence type="ECO:0000313" key="2">
    <source>
        <dbReference type="EMBL" id="KNC83716.1"/>
    </source>
</evidence>
<feature type="region of interest" description="Disordered" evidence="1">
    <location>
        <begin position="134"/>
        <end position="201"/>
    </location>
</feature>
<feature type="compositionally biased region" description="Basic and acidic residues" evidence="1">
    <location>
        <begin position="134"/>
        <end position="166"/>
    </location>
</feature>
<sequence>MQERKESCASLISCLNTSFVKFKCAVAVNDDNQTVESTLKAPAMITMSYDELTIYLIALDPDESGPSIIVYGAHAAISTGNCSFCNNRGHSIRQCRKLQALIKSCVAGKPRVQGRNLDGRIPYDRRIDKSVPRHDMRDYRYLSKNNDKYNRPDSDSGYRTRDERYNRNNCYQYRYDNHDDHDRQDYRVDRYNRRDEIPNVP</sequence>
<dbReference type="GeneID" id="25904550"/>
<dbReference type="EMBL" id="KQ241814">
    <property type="protein sequence ID" value="KNC83716.1"/>
    <property type="molecule type" value="Genomic_DNA"/>
</dbReference>
<reference evidence="2 3" key="1">
    <citation type="submission" date="2011-02" db="EMBL/GenBank/DDBJ databases">
        <title>The Genome Sequence of Sphaeroforma arctica JP610.</title>
        <authorList>
            <consortium name="The Broad Institute Genome Sequencing Platform"/>
            <person name="Russ C."/>
            <person name="Cuomo C."/>
            <person name="Young S.K."/>
            <person name="Zeng Q."/>
            <person name="Gargeya S."/>
            <person name="Alvarado L."/>
            <person name="Berlin A."/>
            <person name="Chapman S.B."/>
            <person name="Chen Z."/>
            <person name="Freedman E."/>
            <person name="Gellesch M."/>
            <person name="Goldberg J."/>
            <person name="Griggs A."/>
            <person name="Gujja S."/>
            <person name="Heilman E."/>
            <person name="Heiman D."/>
            <person name="Howarth C."/>
            <person name="Mehta T."/>
            <person name="Neiman D."/>
            <person name="Pearson M."/>
            <person name="Roberts A."/>
            <person name="Saif S."/>
            <person name="Shea T."/>
            <person name="Shenoy N."/>
            <person name="Sisk P."/>
            <person name="Stolte C."/>
            <person name="Sykes S."/>
            <person name="White J."/>
            <person name="Yandava C."/>
            <person name="Burger G."/>
            <person name="Gray M.W."/>
            <person name="Holland P.W.H."/>
            <person name="King N."/>
            <person name="Lang F.B.F."/>
            <person name="Roger A.J."/>
            <person name="Ruiz-Trillo I."/>
            <person name="Haas B."/>
            <person name="Nusbaum C."/>
            <person name="Birren B."/>
        </authorList>
    </citation>
    <scope>NUCLEOTIDE SEQUENCE [LARGE SCALE GENOMIC DNA]</scope>
    <source>
        <strain evidence="2 3">JP610</strain>
    </source>
</reference>
<dbReference type="OrthoDB" id="3069741at2759"/>
<dbReference type="RefSeq" id="XP_014157618.1">
    <property type="nucleotide sequence ID" value="XM_014302143.1"/>
</dbReference>
<organism evidence="2 3">
    <name type="scientific">Sphaeroforma arctica JP610</name>
    <dbReference type="NCBI Taxonomy" id="667725"/>
    <lineage>
        <taxon>Eukaryota</taxon>
        <taxon>Ichthyosporea</taxon>
        <taxon>Ichthyophonida</taxon>
        <taxon>Sphaeroforma</taxon>
    </lineage>
</organism>
<feature type="compositionally biased region" description="Basic and acidic residues" evidence="1">
    <location>
        <begin position="175"/>
        <end position="201"/>
    </location>
</feature>
<dbReference type="AlphaFoldDB" id="A0A0L0G4H7"/>
<keyword evidence="3" id="KW-1185">Reference proteome</keyword>
<accession>A0A0L0G4H7</accession>
<proteinExistence type="predicted"/>
<evidence type="ECO:0008006" key="4">
    <source>
        <dbReference type="Google" id="ProtNLM"/>
    </source>
</evidence>